<gene>
    <name evidence="1" type="ORF">SAMN04515668_1043</name>
</gene>
<dbReference type="EMBL" id="FOXS01000001">
    <property type="protein sequence ID" value="SFP97848.1"/>
    <property type="molecule type" value="Genomic_DNA"/>
</dbReference>
<organism evidence="1 2">
    <name type="scientific">Hymenobacter arizonensis</name>
    <name type="common">Siccationidurans arizonensis</name>
    <dbReference type="NCBI Taxonomy" id="1227077"/>
    <lineage>
        <taxon>Bacteria</taxon>
        <taxon>Pseudomonadati</taxon>
        <taxon>Bacteroidota</taxon>
        <taxon>Cytophagia</taxon>
        <taxon>Cytophagales</taxon>
        <taxon>Hymenobacteraceae</taxon>
        <taxon>Hymenobacter</taxon>
    </lineage>
</organism>
<evidence type="ECO:0000313" key="2">
    <source>
        <dbReference type="Proteomes" id="UP000199029"/>
    </source>
</evidence>
<keyword evidence="2" id="KW-1185">Reference proteome</keyword>
<evidence type="ECO:0008006" key="3">
    <source>
        <dbReference type="Google" id="ProtNLM"/>
    </source>
</evidence>
<dbReference type="SUPFAM" id="SSF56801">
    <property type="entry name" value="Acetyl-CoA synthetase-like"/>
    <property type="match status" value="1"/>
</dbReference>
<evidence type="ECO:0000313" key="1">
    <source>
        <dbReference type="EMBL" id="SFP97848.1"/>
    </source>
</evidence>
<dbReference type="Proteomes" id="UP000199029">
    <property type="component" value="Unassembled WGS sequence"/>
</dbReference>
<dbReference type="AlphaFoldDB" id="A0A1I5URP9"/>
<name>A0A1I5URP9_HYMAR</name>
<protein>
    <recommendedName>
        <fullName evidence="3">Acyl-protein synthetase, LuxE</fullName>
    </recommendedName>
</protein>
<accession>A0A1I5URP9</accession>
<dbReference type="RefSeq" id="WP_092669651.1">
    <property type="nucleotide sequence ID" value="NZ_FOXS01000001.1"/>
</dbReference>
<reference evidence="2" key="1">
    <citation type="submission" date="2016-10" db="EMBL/GenBank/DDBJ databases">
        <authorList>
            <person name="Varghese N."/>
            <person name="Submissions S."/>
        </authorList>
    </citation>
    <scope>NUCLEOTIDE SEQUENCE [LARGE SCALE GENOMIC DNA]</scope>
    <source>
        <strain evidence="2">OR362-8,ATCC BAA-1266,JCM 13504</strain>
    </source>
</reference>
<sequence>MSFRSDFLQQLPHLTAATFEAAALALFRHQAIHCPPYAEYLATLGRTRQGRTQLGSIPTVSRLVDIPFLPIEFFKSHEVRTEPPEWAPEEEFLSSGTTLQQRSRHLVRDPALYRENAARIFEHSYGPLTGWTFLALLPSYLEQGQSSLVAMVDYFAQQSGQTQPAFFLHDHAALRAALRRAKQEPNRRVMLIGVSYALLDFAAATGPAPELQGLTVLETGGMKGRRREMIREELHQELQLAFGPAGIHSEYGMTELLSQAYSLGDGRFHCPAPLRVLLREPSDPFSVADYRPDGAINVIDLANVDSCAFIETKDLARMHPDGGFEVLGRMDNSDVRGCNQLV</sequence>
<proteinExistence type="predicted"/>
<dbReference type="OrthoDB" id="182577at2"/>
<dbReference type="STRING" id="1227077.SAMN04515668_1043"/>